<keyword evidence="4" id="KW-1185">Reference proteome</keyword>
<feature type="repeat" description="PPR" evidence="2">
    <location>
        <begin position="162"/>
        <end position="192"/>
    </location>
</feature>
<proteinExistence type="predicted"/>
<dbReference type="Pfam" id="PF20430">
    <property type="entry name" value="Eplus_motif"/>
    <property type="match status" value="1"/>
</dbReference>
<keyword evidence="1" id="KW-0677">Repeat</keyword>
<dbReference type="FunFam" id="1.25.40.10:FF:000348">
    <property type="entry name" value="Pentatricopeptide repeat-containing protein chloroplastic"/>
    <property type="match status" value="1"/>
</dbReference>
<dbReference type="Gene3D" id="1.25.40.10">
    <property type="entry name" value="Tetratricopeptide repeat domain"/>
    <property type="match status" value="3"/>
</dbReference>
<dbReference type="FunFam" id="1.25.40.10:FF:000184">
    <property type="entry name" value="Pentatricopeptide repeat-containing protein, chloroplastic"/>
    <property type="match status" value="1"/>
</dbReference>
<evidence type="ECO:0000256" key="2">
    <source>
        <dbReference type="PROSITE-ProRule" id="PRU00708"/>
    </source>
</evidence>
<dbReference type="PANTHER" id="PTHR47926">
    <property type="entry name" value="PENTATRICOPEPTIDE REPEAT-CONTAINING PROTEIN"/>
    <property type="match status" value="1"/>
</dbReference>
<comment type="caution">
    <text evidence="3">The sequence shown here is derived from an EMBL/GenBank/DDBJ whole genome shotgun (WGS) entry which is preliminary data.</text>
</comment>
<dbReference type="Pfam" id="PF12854">
    <property type="entry name" value="PPR_1"/>
    <property type="match status" value="1"/>
</dbReference>
<name>A0A7J7KUM1_9MAGN</name>
<dbReference type="PANTHER" id="PTHR47926:SF436">
    <property type="entry name" value="PENTATRICOPEPTIDE REPEAT-CONTAINING PROTEIN ELI1, CHLOROPLASTIC-LIKE ISOFORM X2"/>
    <property type="match status" value="1"/>
</dbReference>
<evidence type="ECO:0000313" key="3">
    <source>
        <dbReference type="EMBL" id="KAF6134024.1"/>
    </source>
</evidence>
<dbReference type="EMBL" id="JACGCM010002893">
    <property type="protein sequence ID" value="KAF6134024.1"/>
    <property type="molecule type" value="Genomic_DNA"/>
</dbReference>
<dbReference type="GO" id="GO:0009451">
    <property type="term" value="P:RNA modification"/>
    <property type="evidence" value="ECO:0007669"/>
    <property type="project" value="InterPro"/>
</dbReference>
<dbReference type="Pfam" id="PF13041">
    <property type="entry name" value="PPR_2"/>
    <property type="match status" value="1"/>
</dbReference>
<dbReference type="InterPro" id="IPR046848">
    <property type="entry name" value="E_motif"/>
</dbReference>
<dbReference type="Proteomes" id="UP000541444">
    <property type="component" value="Unassembled WGS sequence"/>
</dbReference>
<feature type="repeat" description="PPR" evidence="2">
    <location>
        <begin position="295"/>
        <end position="329"/>
    </location>
</feature>
<dbReference type="InterPro" id="IPR011990">
    <property type="entry name" value="TPR-like_helical_dom_sf"/>
</dbReference>
<organism evidence="3 4">
    <name type="scientific">Kingdonia uniflora</name>
    <dbReference type="NCBI Taxonomy" id="39325"/>
    <lineage>
        <taxon>Eukaryota</taxon>
        <taxon>Viridiplantae</taxon>
        <taxon>Streptophyta</taxon>
        <taxon>Embryophyta</taxon>
        <taxon>Tracheophyta</taxon>
        <taxon>Spermatophyta</taxon>
        <taxon>Magnoliopsida</taxon>
        <taxon>Ranunculales</taxon>
        <taxon>Circaeasteraceae</taxon>
        <taxon>Kingdonia</taxon>
    </lineage>
</organism>
<sequence>MNQIFHLINGCKTVSQLQQIHSQNIIYGHPSLLLTKLLYKLTLLFANPNTIINYALQVFNQIPNPSSFTYNNIIRAHTLLLSSQALLLFVQMRRVGVPPDSHTFPFALKACPHLAPLGRTLHCQAIKFGFGDDIFVNNTLLHFYSNLNCLNEVQQLFENSCDVVSYNVLIHGFIKAGQMTRARNVFDKMPFKNVVSWSTLLSGYAQTNKCDQAIQLFKQMVALGVKPDNVGLVSTLSACAQLGALEEGKTIHSYMGTNGIPLDEFLLTGLVDMYAKCGCIDIARDIFESNSGVKNLFTWNAMVVGLAMHGHGELSLEYFSRMRKVGVKPDGVSFLGALVGCSHAGLVNKARQLFQDMENAYGVQRELKHYGCMVDLLGRAGFIEEALEMIERTQMKGDVFVWGGLLGGCKTHGNVKVAEIAAEKMIELDPEDGGVYKIMANIYANASRWEDVTKMRRLMNVRGVNKNAGCSSIQVDGKTHEFIAGDKLHPQVDEIYCVLDGLTNNNWEYNNYADLVFRVIQKKNGCHGVLFANPKMKVDWV</sequence>
<dbReference type="SUPFAM" id="SSF48452">
    <property type="entry name" value="TPR-like"/>
    <property type="match status" value="1"/>
</dbReference>
<dbReference type="AlphaFoldDB" id="A0A7J7KUM1"/>
<dbReference type="InterPro" id="IPR046849">
    <property type="entry name" value="E2_motif"/>
</dbReference>
<dbReference type="InterPro" id="IPR046960">
    <property type="entry name" value="PPR_At4g14850-like_plant"/>
</dbReference>
<dbReference type="OrthoDB" id="185373at2759"/>
<evidence type="ECO:0008006" key="5">
    <source>
        <dbReference type="Google" id="ProtNLM"/>
    </source>
</evidence>
<dbReference type="NCBIfam" id="TIGR00756">
    <property type="entry name" value="PPR"/>
    <property type="match status" value="3"/>
</dbReference>
<dbReference type="Pfam" id="PF01535">
    <property type="entry name" value="PPR"/>
    <property type="match status" value="3"/>
</dbReference>
<protein>
    <recommendedName>
        <fullName evidence="5">Pentatricopeptide repeat-containing protein</fullName>
    </recommendedName>
</protein>
<accession>A0A7J7KUM1</accession>
<evidence type="ECO:0000313" key="4">
    <source>
        <dbReference type="Proteomes" id="UP000541444"/>
    </source>
</evidence>
<dbReference type="Pfam" id="PF20431">
    <property type="entry name" value="E_motif"/>
    <property type="match status" value="1"/>
</dbReference>
<dbReference type="GO" id="GO:0003723">
    <property type="term" value="F:RNA binding"/>
    <property type="evidence" value="ECO:0007669"/>
    <property type="project" value="InterPro"/>
</dbReference>
<gene>
    <name evidence="3" type="ORF">GIB67_038315</name>
</gene>
<reference evidence="3 4" key="1">
    <citation type="journal article" date="2020" name="IScience">
        <title>Genome Sequencing of the Endangered Kingdonia uniflora (Circaeasteraceae, Ranunculales) Reveals Potential Mechanisms of Evolutionary Specialization.</title>
        <authorList>
            <person name="Sun Y."/>
            <person name="Deng T."/>
            <person name="Zhang A."/>
            <person name="Moore M.J."/>
            <person name="Landis J.B."/>
            <person name="Lin N."/>
            <person name="Zhang H."/>
            <person name="Zhang X."/>
            <person name="Huang J."/>
            <person name="Zhang X."/>
            <person name="Sun H."/>
            <person name="Wang H."/>
        </authorList>
    </citation>
    <scope>NUCLEOTIDE SEQUENCE [LARGE SCALE GENOMIC DNA]</scope>
    <source>
        <strain evidence="3">TB1705</strain>
        <tissue evidence="3">Leaf</tissue>
    </source>
</reference>
<evidence type="ECO:0000256" key="1">
    <source>
        <dbReference type="ARBA" id="ARBA00022737"/>
    </source>
</evidence>
<dbReference type="InterPro" id="IPR002885">
    <property type="entry name" value="PPR_rpt"/>
</dbReference>
<feature type="repeat" description="PPR" evidence="2">
    <location>
        <begin position="193"/>
        <end position="227"/>
    </location>
</feature>
<dbReference type="PROSITE" id="PS51375">
    <property type="entry name" value="PPR"/>
    <property type="match status" value="3"/>
</dbReference>